<dbReference type="EMBL" id="JABFTP020000083">
    <property type="protein sequence ID" value="KAL3276121.1"/>
    <property type="molecule type" value="Genomic_DNA"/>
</dbReference>
<organism evidence="2 3">
    <name type="scientific">Cryptolaemus montrouzieri</name>
    <dbReference type="NCBI Taxonomy" id="559131"/>
    <lineage>
        <taxon>Eukaryota</taxon>
        <taxon>Metazoa</taxon>
        <taxon>Ecdysozoa</taxon>
        <taxon>Arthropoda</taxon>
        <taxon>Hexapoda</taxon>
        <taxon>Insecta</taxon>
        <taxon>Pterygota</taxon>
        <taxon>Neoptera</taxon>
        <taxon>Endopterygota</taxon>
        <taxon>Coleoptera</taxon>
        <taxon>Polyphaga</taxon>
        <taxon>Cucujiformia</taxon>
        <taxon>Coccinelloidea</taxon>
        <taxon>Coccinellidae</taxon>
        <taxon>Scymninae</taxon>
        <taxon>Scymnini</taxon>
        <taxon>Cryptolaemus</taxon>
    </lineage>
</organism>
<accession>A0ABD2NBQ2</accession>
<dbReference type="Proteomes" id="UP001516400">
    <property type="component" value="Unassembled WGS sequence"/>
</dbReference>
<keyword evidence="3" id="KW-1185">Reference proteome</keyword>
<proteinExistence type="predicted"/>
<gene>
    <name evidence="2" type="ORF">HHI36_020841</name>
</gene>
<evidence type="ECO:0000256" key="1">
    <source>
        <dbReference type="SAM" id="MobiDB-lite"/>
    </source>
</evidence>
<sequence>MNFSIELEEIKKNYIRTQELISSFSESSDREFADHIFRNSSTPTPWKHNQLEEEVKDVSSNKINTLIKKGNENLSEIDSESEEIQKNDELSWKNTKISVETTPRQDSTSSAETEAVPPKIVPKEIEKSENCSDKKDLELNLNYVQEQVPEEAEMGENLDIRTCQNIKQINDKEKRDICSSQMQCPGDNEDRVQIQTEQKEENKPEKKVLRKRRIRTYKEENVRRNESNLQIKQIQRV</sequence>
<dbReference type="AlphaFoldDB" id="A0ABD2NBQ2"/>
<protein>
    <submittedName>
        <fullName evidence="2">Uncharacterized protein</fullName>
    </submittedName>
</protein>
<comment type="caution">
    <text evidence="2">The sequence shown here is derived from an EMBL/GenBank/DDBJ whole genome shotgun (WGS) entry which is preliminary data.</text>
</comment>
<feature type="region of interest" description="Disordered" evidence="1">
    <location>
        <begin position="179"/>
        <end position="209"/>
    </location>
</feature>
<evidence type="ECO:0000313" key="2">
    <source>
        <dbReference type="EMBL" id="KAL3276121.1"/>
    </source>
</evidence>
<name>A0ABD2NBQ2_9CUCU</name>
<evidence type="ECO:0000313" key="3">
    <source>
        <dbReference type="Proteomes" id="UP001516400"/>
    </source>
</evidence>
<reference evidence="2 3" key="1">
    <citation type="journal article" date="2021" name="BMC Biol.">
        <title>Horizontally acquired antibacterial genes associated with adaptive radiation of ladybird beetles.</title>
        <authorList>
            <person name="Li H.S."/>
            <person name="Tang X.F."/>
            <person name="Huang Y.H."/>
            <person name="Xu Z.Y."/>
            <person name="Chen M.L."/>
            <person name="Du X.Y."/>
            <person name="Qiu B.Y."/>
            <person name="Chen P.T."/>
            <person name="Zhang W."/>
            <person name="Slipinski A."/>
            <person name="Escalona H.E."/>
            <person name="Waterhouse R.M."/>
            <person name="Zwick A."/>
            <person name="Pang H."/>
        </authorList>
    </citation>
    <scope>NUCLEOTIDE SEQUENCE [LARGE SCALE GENOMIC DNA]</scope>
    <source>
        <strain evidence="2">SYSU2018</strain>
    </source>
</reference>
<feature type="compositionally biased region" description="Basic and acidic residues" evidence="1">
    <location>
        <begin position="188"/>
        <end position="207"/>
    </location>
</feature>